<evidence type="ECO:0000256" key="3">
    <source>
        <dbReference type="ARBA" id="ARBA00022989"/>
    </source>
</evidence>
<dbReference type="Gene3D" id="3.30.750.24">
    <property type="entry name" value="STAS domain"/>
    <property type="match status" value="1"/>
</dbReference>
<feature type="transmembrane region" description="Helical" evidence="5">
    <location>
        <begin position="376"/>
        <end position="403"/>
    </location>
</feature>
<feature type="transmembrane region" description="Helical" evidence="5">
    <location>
        <begin position="345"/>
        <end position="364"/>
    </location>
</feature>
<comment type="subcellular location">
    <subcellularLocation>
        <location evidence="1">Membrane</location>
        <topology evidence="1">Multi-pass membrane protein</topology>
    </subcellularLocation>
</comment>
<feature type="transmembrane region" description="Helical" evidence="5">
    <location>
        <begin position="12"/>
        <end position="29"/>
    </location>
</feature>
<dbReference type="PATRIC" id="fig|37916.4.peg.5242"/>
<feature type="domain" description="STAS" evidence="6">
    <location>
        <begin position="431"/>
        <end position="546"/>
    </location>
</feature>
<proteinExistence type="predicted"/>
<evidence type="ECO:0000313" key="7">
    <source>
        <dbReference type="EMBL" id="KMO70346.1"/>
    </source>
</evidence>
<keyword evidence="4 5" id="KW-0472">Membrane</keyword>
<dbReference type="PANTHER" id="PTHR11814">
    <property type="entry name" value="SULFATE TRANSPORTER"/>
    <property type="match status" value="1"/>
</dbReference>
<feature type="transmembrane region" description="Helical" evidence="5">
    <location>
        <begin position="93"/>
        <end position="114"/>
    </location>
</feature>
<dbReference type="Pfam" id="PF01740">
    <property type="entry name" value="STAS"/>
    <property type="match status" value="1"/>
</dbReference>
<dbReference type="GO" id="GO:0055085">
    <property type="term" value="P:transmembrane transport"/>
    <property type="evidence" value="ECO:0007669"/>
    <property type="project" value="InterPro"/>
</dbReference>
<sequence length="553" mass="57934">MTIAQYRDYERSWLRGDVLAGLTVAAYLIPQVMAYATVAGLPPVTGLWAALVPMAVYAVLGSSRQLSVGPESTTALITATALAPLAHGDPVRYAALAAVLAVLVGAVCLLAGVVRLGFLAELLSQPVLVGYLTGVAVLMIAGQLGKLTGTPVDGQEFTGQLRSFVSGLDGVQWPTVALSVGALAMLLGLARFIPRWPGPLITILVTTVVVAVFALQDDGIRLVGPIPSGLPPLGFPGVGPADVVGLVIPAVGIALVAFSDNVLTARSFSARRSERIDANAELRALGACNVGAGLSHGFPVSSSASRTALGESVGSRTQVYSLVALAVVLLVMIAGRGVLALFPTAVLGALVVYAALRLIDIAQFRRLRRFRLSEWLLAVTTTVAVLAFGALYGVLAAIAVSVLELLRRVARPHDAILGFVPGLAGMHDIDDYPTASPLAGLLVYRYDAPLFFANAENFRQRALAAVDDSADPVRWFLLNAEANVEVDLTALDALGQLRAELQSRGIEFAMARVKRELHDDLVAAGLIDAIGEDRIFPTLPTAVEAFRRAHPGG</sequence>
<evidence type="ECO:0000256" key="5">
    <source>
        <dbReference type="SAM" id="Phobius"/>
    </source>
</evidence>
<feature type="transmembrane region" description="Helical" evidence="5">
    <location>
        <begin position="243"/>
        <end position="263"/>
    </location>
</feature>
<dbReference type="InterPro" id="IPR001902">
    <property type="entry name" value="SLC26A/SulP_fam"/>
</dbReference>
<dbReference type="STRING" id="37916.MCHLDSM_05234"/>
<gene>
    <name evidence="7" type="ORF">MCHLDSM_05234</name>
</gene>
<protein>
    <submittedName>
        <fullName evidence="7">Putative sulfate transporter</fullName>
    </submittedName>
</protein>
<accession>A0A0J6YC12</accession>
<dbReference type="Proteomes" id="UP000036513">
    <property type="component" value="Unassembled WGS sequence"/>
</dbReference>
<dbReference type="NCBIfam" id="TIGR00815">
    <property type="entry name" value="sulP"/>
    <property type="match status" value="1"/>
</dbReference>
<feature type="transmembrane region" description="Helical" evidence="5">
    <location>
        <begin position="319"/>
        <end position="339"/>
    </location>
</feature>
<feature type="transmembrane region" description="Helical" evidence="5">
    <location>
        <begin position="126"/>
        <end position="144"/>
    </location>
</feature>
<dbReference type="RefSeq" id="WP_234714176.1">
    <property type="nucleotide sequence ID" value="NZ_JYNL01000064.1"/>
</dbReference>
<evidence type="ECO:0000256" key="1">
    <source>
        <dbReference type="ARBA" id="ARBA00004141"/>
    </source>
</evidence>
<dbReference type="SUPFAM" id="SSF52091">
    <property type="entry name" value="SpoIIaa-like"/>
    <property type="match status" value="1"/>
</dbReference>
<dbReference type="InterPro" id="IPR011547">
    <property type="entry name" value="SLC26A/SulP_dom"/>
</dbReference>
<feature type="transmembrane region" description="Helical" evidence="5">
    <location>
        <begin position="171"/>
        <end position="189"/>
    </location>
</feature>
<feature type="transmembrane region" description="Helical" evidence="5">
    <location>
        <begin position="67"/>
        <end position="87"/>
    </location>
</feature>
<dbReference type="InterPro" id="IPR002645">
    <property type="entry name" value="STAS_dom"/>
</dbReference>
<dbReference type="CDD" id="cd07042">
    <property type="entry name" value="STAS_SulP_like_sulfate_transporter"/>
    <property type="match status" value="1"/>
</dbReference>
<feature type="transmembrane region" description="Helical" evidence="5">
    <location>
        <begin position="35"/>
        <end position="60"/>
    </location>
</feature>
<dbReference type="EMBL" id="JYNL01000064">
    <property type="protein sequence ID" value="KMO70346.1"/>
    <property type="molecule type" value="Genomic_DNA"/>
</dbReference>
<comment type="caution">
    <text evidence="7">The sequence shown here is derived from an EMBL/GenBank/DDBJ whole genome shotgun (WGS) entry which is preliminary data.</text>
</comment>
<dbReference type="Pfam" id="PF00916">
    <property type="entry name" value="Sulfate_transp"/>
    <property type="match status" value="1"/>
</dbReference>
<evidence type="ECO:0000259" key="6">
    <source>
        <dbReference type="PROSITE" id="PS50801"/>
    </source>
</evidence>
<keyword evidence="8" id="KW-1185">Reference proteome</keyword>
<dbReference type="PROSITE" id="PS50801">
    <property type="entry name" value="STAS"/>
    <property type="match status" value="1"/>
</dbReference>
<feature type="transmembrane region" description="Helical" evidence="5">
    <location>
        <begin position="196"/>
        <end position="215"/>
    </location>
</feature>
<name>A0A0J6YC12_9MYCO</name>
<dbReference type="InterPro" id="IPR036513">
    <property type="entry name" value="STAS_dom_sf"/>
</dbReference>
<evidence type="ECO:0000256" key="4">
    <source>
        <dbReference type="ARBA" id="ARBA00023136"/>
    </source>
</evidence>
<keyword evidence="3 5" id="KW-1133">Transmembrane helix</keyword>
<evidence type="ECO:0000256" key="2">
    <source>
        <dbReference type="ARBA" id="ARBA00022692"/>
    </source>
</evidence>
<reference evidence="7 8" key="1">
    <citation type="journal article" date="2015" name="Genome Biol. Evol.">
        <title>Characterization of Three Mycobacterium spp. with Potential Use in Bioremediation by Genome Sequencing and Comparative Genomics.</title>
        <authorList>
            <person name="Das S."/>
            <person name="Pettersson B.M."/>
            <person name="Behra P.R."/>
            <person name="Ramesh M."/>
            <person name="Dasgupta S."/>
            <person name="Bhattacharya A."/>
            <person name="Kirsebom L.A."/>
        </authorList>
    </citation>
    <scope>NUCLEOTIDE SEQUENCE [LARGE SCALE GENOMIC DNA]</scope>
    <source>
        <strain evidence="7 8">DSM 43826</strain>
    </source>
</reference>
<evidence type="ECO:0000313" key="8">
    <source>
        <dbReference type="Proteomes" id="UP000036513"/>
    </source>
</evidence>
<dbReference type="GO" id="GO:0016020">
    <property type="term" value="C:membrane"/>
    <property type="evidence" value="ECO:0007669"/>
    <property type="project" value="UniProtKB-SubCell"/>
</dbReference>
<organism evidence="7 8">
    <name type="scientific">Mycolicibacterium chlorophenolicum</name>
    <dbReference type="NCBI Taxonomy" id="37916"/>
    <lineage>
        <taxon>Bacteria</taxon>
        <taxon>Bacillati</taxon>
        <taxon>Actinomycetota</taxon>
        <taxon>Actinomycetes</taxon>
        <taxon>Mycobacteriales</taxon>
        <taxon>Mycobacteriaceae</taxon>
        <taxon>Mycolicibacterium</taxon>
    </lineage>
</organism>
<dbReference type="AlphaFoldDB" id="A0A0J6YC12"/>
<dbReference type="SMR" id="A0A0J6YC12"/>
<keyword evidence="2 5" id="KW-0812">Transmembrane</keyword>